<evidence type="ECO:0000313" key="1">
    <source>
        <dbReference type="EMBL" id="OQP49875.1"/>
    </source>
</evidence>
<dbReference type="Proteomes" id="UP000192277">
    <property type="component" value="Unassembled WGS sequence"/>
</dbReference>
<name>A0ABX3NYI1_9BACT</name>
<organism evidence="1 2">
    <name type="scientific">Niastella koreensis</name>
    <dbReference type="NCBI Taxonomy" id="354356"/>
    <lineage>
        <taxon>Bacteria</taxon>
        <taxon>Pseudomonadati</taxon>
        <taxon>Bacteroidota</taxon>
        <taxon>Chitinophagia</taxon>
        <taxon>Chitinophagales</taxon>
        <taxon>Chitinophagaceae</taxon>
        <taxon>Niastella</taxon>
    </lineage>
</organism>
<dbReference type="EMBL" id="LWBO01000009">
    <property type="protein sequence ID" value="OQP49875.1"/>
    <property type="molecule type" value="Genomic_DNA"/>
</dbReference>
<dbReference type="RefSeq" id="WP_041346862.1">
    <property type="nucleotide sequence ID" value="NZ_LWBO01000009.1"/>
</dbReference>
<gene>
    <name evidence="1" type="ORF">A4D02_27755</name>
</gene>
<proteinExistence type="predicted"/>
<evidence type="ECO:0000313" key="2">
    <source>
        <dbReference type="Proteomes" id="UP000192277"/>
    </source>
</evidence>
<sequence length="71" mass="8031">MAQLRQLTFYGDGRLEIPLKPGSTCIGNLALDGAMPVVEYEMEGQRLPFRFDCGTSTSVLYAPFYHRFKIL</sequence>
<reference evidence="1 2" key="1">
    <citation type="submission" date="2016-04" db="EMBL/GenBank/DDBJ databases">
        <authorList>
            <person name="Chen L."/>
            <person name="Zhuang W."/>
            <person name="Wang G."/>
        </authorList>
    </citation>
    <scope>NUCLEOTIDE SEQUENCE [LARGE SCALE GENOMIC DNA]</scope>
    <source>
        <strain evidence="2">GR20</strain>
    </source>
</reference>
<keyword evidence="2" id="KW-1185">Reference proteome</keyword>
<comment type="caution">
    <text evidence="1">The sequence shown here is derived from an EMBL/GenBank/DDBJ whole genome shotgun (WGS) entry which is preliminary data.</text>
</comment>
<accession>A0ABX3NYI1</accession>
<protein>
    <recommendedName>
        <fullName evidence="3">Peptidase A1 domain-containing protein</fullName>
    </recommendedName>
</protein>
<evidence type="ECO:0008006" key="3">
    <source>
        <dbReference type="Google" id="ProtNLM"/>
    </source>
</evidence>